<dbReference type="PROSITE" id="PS51328">
    <property type="entry name" value="L_LECTIN_LIKE"/>
    <property type="match status" value="1"/>
</dbReference>
<dbReference type="KEGG" id="sapo:SAPIO_CDS1696"/>
<dbReference type="InterPro" id="IPR035661">
    <property type="entry name" value="EMP46/EMP47_N"/>
</dbReference>
<dbReference type="InterPro" id="IPR051136">
    <property type="entry name" value="Intracellular_Lectin-GPT"/>
</dbReference>
<proteinExistence type="predicted"/>
<evidence type="ECO:0000256" key="5">
    <source>
        <dbReference type="ARBA" id="ARBA00023136"/>
    </source>
</evidence>
<dbReference type="GO" id="GO:0005793">
    <property type="term" value="C:endoplasmic reticulum-Golgi intermediate compartment"/>
    <property type="evidence" value="ECO:0007669"/>
    <property type="project" value="TreeGrafter"/>
</dbReference>
<dbReference type="OrthoDB" id="10265193at2759"/>
<dbReference type="GO" id="GO:0005789">
    <property type="term" value="C:endoplasmic reticulum membrane"/>
    <property type="evidence" value="ECO:0007669"/>
    <property type="project" value="TreeGrafter"/>
</dbReference>
<evidence type="ECO:0000256" key="7">
    <source>
        <dbReference type="SAM" id="Phobius"/>
    </source>
</evidence>
<dbReference type="Proteomes" id="UP000028545">
    <property type="component" value="Unassembled WGS sequence"/>
</dbReference>
<dbReference type="VEuPathDB" id="FungiDB:SAPIO_CDS1696"/>
<dbReference type="GeneID" id="27720768"/>
<evidence type="ECO:0000256" key="1">
    <source>
        <dbReference type="ARBA" id="ARBA00004479"/>
    </source>
</evidence>
<sequence length="450" mass="49618">MYPSKSSLAALLLAAGAAQAQYLINELSFGYDGRISPNNDGKVPNFYLQGTPNTPEILSNRLVLTPVAQGNQRSAIWADNPMNSETWVADVDFRASGPERGGGNLNIWLANRGSSDIGQSSVYTVGRFEGLAIVIDTYGGTGGMIRAFLNDGSIDFTTKPVLDNLVFGQCYYSYRNLGRPSQIKMRQEQDNFKVEIDGRLCFESSRIQIPAGYKWGITAATPDNPDSFEIFKMVVMSDKMGNTAASKPKTKKAASKKQSKKKGDKEGDASKFFQRDNGEGDSEGDDDLIPDDPLDGAGDKLDVLQISRSQFNDVNARVQSLGRHITTMYRTLTKQTQQGDERHAEIAKLLTDVRNDLRRLDAVDEMQKKIAVLERDIKALRGDLTNKLRATENNFKSTLADHHASVKDNIVSAHPGLGKLVGVFVLCQAAVTGLYIVYKRKERNSVKKYI</sequence>
<dbReference type="OMA" id="WSAEFQF"/>
<comment type="caution">
    <text evidence="10">The sequence shown here is derived from an EMBL/GenBank/DDBJ whole genome shotgun (WGS) entry which is preliminary data.</text>
</comment>
<name>A0A084GDJ3_PSEDA</name>
<protein>
    <submittedName>
        <fullName evidence="10">Lectin family integral membrane</fullName>
    </submittedName>
</protein>
<keyword evidence="3 8" id="KW-0732">Signal</keyword>
<dbReference type="PANTHER" id="PTHR12223:SF28">
    <property type="entry name" value="LECTIN, MANNOSE BINDING 1 LIKE"/>
    <property type="match status" value="1"/>
</dbReference>
<accession>A0A084GDJ3</accession>
<evidence type="ECO:0000313" key="11">
    <source>
        <dbReference type="Proteomes" id="UP000028545"/>
    </source>
</evidence>
<comment type="subcellular location">
    <subcellularLocation>
        <location evidence="1">Membrane</location>
        <topology evidence="1">Single-pass type I membrane protein</topology>
    </subcellularLocation>
</comment>
<dbReference type="CDD" id="cd06903">
    <property type="entry name" value="lectin_EMP46_EMP47"/>
    <property type="match status" value="1"/>
</dbReference>
<dbReference type="SUPFAM" id="SSF58100">
    <property type="entry name" value="Bacterial hemolysins"/>
    <property type="match status" value="1"/>
</dbReference>
<evidence type="ECO:0000256" key="4">
    <source>
        <dbReference type="ARBA" id="ARBA00022989"/>
    </source>
</evidence>
<feature type="compositionally biased region" description="Acidic residues" evidence="6">
    <location>
        <begin position="279"/>
        <end position="294"/>
    </location>
</feature>
<feature type="signal peptide" evidence="8">
    <location>
        <begin position="1"/>
        <end position="20"/>
    </location>
</feature>
<evidence type="ECO:0000256" key="3">
    <source>
        <dbReference type="ARBA" id="ARBA00022729"/>
    </source>
</evidence>
<dbReference type="GO" id="GO:0000139">
    <property type="term" value="C:Golgi membrane"/>
    <property type="evidence" value="ECO:0007669"/>
    <property type="project" value="TreeGrafter"/>
</dbReference>
<keyword evidence="11" id="KW-1185">Reference proteome</keyword>
<reference evidence="10 11" key="1">
    <citation type="journal article" date="2014" name="Genome Announc.">
        <title>Draft genome sequence of the pathogenic fungus Scedosporium apiospermum.</title>
        <authorList>
            <person name="Vandeputte P."/>
            <person name="Ghamrawi S."/>
            <person name="Rechenmann M."/>
            <person name="Iltis A."/>
            <person name="Giraud S."/>
            <person name="Fleury M."/>
            <person name="Thornton C."/>
            <person name="Delhaes L."/>
            <person name="Meyer W."/>
            <person name="Papon N."/>
            <person name="Bouchara J.P."/>
        </authorList>
    </citation>
    <scope>NUCLEOTIDE SEQUENCE [LARGE SCALE GENOMIC DNA]</scope>
    <source>
        <strain evidence="10 11">IHEM 14462</strain>
    </source>
</reference>
<dbReference type="EMBL" id="JOWA01000077">
    <property type="protein sequence ID" value="KEZ45405.1"/>
    <property type="molecule type" value="Genomic_DNA"/>
</dbReference>
<feature type="compositionally biased region" description="Basic residues" evidence="6">
    <location>
        <begin position="248"/>
        <end position="260"/>
    </location>
</feature>
<feature type="domain" description="L-type lectin-like" evidence="9">
    <location>
        <begin position="26"/>
        <end position="238"/>
    </location>
</feature>
<feature type="transmembrane region" description="Helical" evidence="7">
    <location>
        <begin position="417"/>
        <end position="438"/>
    </location>
</feature>
<feature type="chain" id="PRO_5001775625" evidence="8">
    <location>
        <begin position="21"/>
        <end position="450"/>
    </location>
</feature>
<gene>
    <name evidence="10" type="ORF">SAPIO_CDS1696</name>
</gene>
<feature type="region of interest" description="Disordered" evidence="6">
    <location>
        <begin position="242"/>
        <end position="294"/>
    </location>
</feature>
<evidence type="ECO:0000313" key="10">
    <source>
        <dbReference type="EMBL" id="KEZ45405.1"/>
    </source>
</evidence>
<organism evidence="10 11">
    <name type="scientific">Pseudallescheria apiosperma</name>
    <name type="common">Scedosporium apiospermum</name>
    <dbReference type="NCBI Taxonomy" id="563466"/>
    <lineage>
        <taxon>Eukaryota</taxon>
        <taxon>Fungi</taxon>
        <taxon>Dikarya</taxon>
        <taxon>Ascomycota</taxon>
        <taxon>Pezizomycotina</taxon>
        <taxon>Sordariomycetes</taxon>
        <taxon>Hypocreomycetidae</taxon>
        <taxon>Microascales</taxon>
        <taxon>Microascaceae</taxon>
        <taxon>Scedosporium</taxon>
    </lineage>
</organism>
<dbReference type="Pfam" id="PF03388">
    <property type="entry name" value="Lectin_leg-like"/>
    <property type="match status" value="1"/>
</dbReference>
<keyword evidence="5 7" id="KW-0472">Membrane</keyword>
<dbReference type="GO" id="GO:0030134">
    <property type="term" value="C:COPII-coated ER to Golgi transport vesicle"/>
    <property type="evidence" value="ECO:0007669"/>
    <property type="project" value="TreeGrafter"/>
</dbReference>
<dbReference type="GO" id="GO:0006888">
    <property type="term" value="P:endoplasmic reticulum to Golgi vesicle-mediated transport"/>
    <property type="evidence" value="ECO:0007669"/>
    <property type="project" value="TreeGrafter"/>
</dbReference>
<dbReference type="HOGENOM" id="CLU_053733_0_0_1"/>
<evidence type="ECO:0000256" key="6">
    <source>
        <dbReference type="SAM" id="MobiDB-lite"/>
    </source>
</evidence>
<dbReference type="GO" id="GO:0005537">
    <property type="term" value="F:D-mannose binding"/>
    <property type="evidence" value="ECO:0007669"/>
    <property type="project" value="TreeGrafter"/>
</dbReference>
<evidence type="ECO:0000256" key="2">
    <source>
        <dbReference type="ARBA" id="ARBA00022692"/>
    </source>
</evidence>
<evidence type="ECO:0000256" key="8">
    <source>
        <dbReference type="SAM" id="SignalP"/>
    </source>
</evidence>
<dbReference type="AlphaFoldDB" id="A0A084GDJ3"/>
<dbReference type="InterPro" id="IPR013320">
    <property type="entry name" value="ConA-like_dom_sf"/>
</dbReference>
<evidence type="ECO:0000259" key="9">
    <source>
        <dbReference type="PROSITE" id="PS51328"/>
    </source>
</evidence>
<dbReference type="PANTHER" id="PTHR12223">
    <property type="entry name" value="VESICULAR MANNOSE-BINDING LECTIN"/>
    <property type="match status" value="1"/>
</dbReference>
<dbReference type="Gene3D" id="2.60.120.200">
    <property type="match status" value="1"/>
</dbReference>
<keyword evidence="2 7" id="KW-0812">Transmembrane</keyword>
<dbReference type="InterPro" id="IPR005052">
    <property type="entry name" value="Lectin_leg"/>
</dbReference>
<dbReference type="SUPFAM" id="SSF49899">
    <property type="entry name" value="Concanavalin A-like lectins/glucanases"/>
    <property type="match status" value="1"/>
</dbReference>
<keyword evidence="4 7" id="KW-1133">Transmembrane helix</keyword>
<dbReference type="RefSeq" id="XP_016645204.1">
    <property type="nucleotide sequence ID" value="XM_016784907.1"/>
</dbReference>
<feature type="compositionally biased region" description="Basic and acidic residues" evidence="6">
    <location>
        <begin position="261"/>
        <end position="278"/>
    </location>
</feature>